<accession>X1T1E5</accession>
<reference evidence="2" key="1">
    <citation type="journal article" date="2014" name="Front. Microbiol.">
        <title>High frequency of phylogenetically diverse reductive dehalogenase-homologous genes in deep subseafloor sedimentary metagenomes.</title>
        <authorList>
            <person name="Kawai M."/>
            <person name="Futagami T."/>
            <person name="Toyoda A."/>
            <person name="Takaki Y."/>
            <person name="Nishi S."/>
            <person name="Hori S."/>
            <person name="Arai W."/>
            <person name="Tsubouchi T."/>
            <person name="Morono Y."/>
            <person name="Uchiyama I."/>
            <person name="Ito T."/>
            <person name="Fujiyama A."/>
            <person name="Inagaki F."/>
            <person name="Takami H."/>
        </authorList>
    </citation>
    <scope>NUCLEOTIDE SEQUENCE</scope>
    <source>
        <strain evidence="2">Expedition CK06-06</strain>
    </source>
</reference>
<evidence type="ECO:0000256" key="1">
    <source>
        <dbReference type="SAM" id="Coils"/>
    </source>
</evidence>
<feature type="coiled-coil region" evidence="1">
    <location>
        <begin position="33"/>
        <end position="60"/>
    </location>
</feature>
<organism evidence="2">
    <name type="scientific">marine sediment metagenome</name>
    <dbReference type="NCBI Taxonomy" id="412755"/>
    <lineage>
        <taxon>unclassified sequences</taxon>
        <taxon>metagenomes</taxon>
        <taxon>ecological metagenomes</taxon>
    </lineage>
</organism>
<protein>
    <submittedName>
        <fullName evidence="2">Uncharacterized protein</fullName>
    </submittedName>
</protein>
<proteinExistence type="predicted"/>
<evidence type="ECO:0000313" key="2">
    <source>
        <dbReference type="EMBL" id="GAI85211.1"/>
    </source>
</evidence>
<sequence>MNFNIFHSSFEAELFGITVVQYGPKMMEFLQDLNRITRRRNEIRQTYDSLRQNNIEITDETPRYFAKRYLHAIEMALELTEMNLGEDVLEQMALEGWA</sequence>
<name>X1T1E5_9ZZZZ</name>
<gene>
    <name evidence="2" type="ORF">S12H4_12547</name>
</gene>
<dbReference type="AlphaFoldDB" id="X1T1E5"/>
<dbReference type="EMBL" id="BARW01006003">
    <property type="protein sequence ID" value="GAI85211.1"/>
    <property type="molecule type" value="Genomic_DNA"/>
</dbReference>
<comment type="caution">
    <text evidence="2">The sequence shown here is derived from an EMBL/GenBank/DDBJ whole genome shotgun (WGS) entry which is preliminary data.</text>
</comment>
<keyword evidence="1" id="KW-0175">Coiled coil</keyword>